<dbReference type="SUPFAM" id="SSF55455">
    <property type="entry name" value="SRF-like"/>
    <property type="match status" value="1"/>
</dbReference>
<evidence type="ECO:0000313" key="10">
    <source>
        <dbReference type="Proteomes" id="UP000195402"/>
    </source>
</evidence>
<dbReference type="EMBL" id="MVGT01001340">
    <property type="protein sequence ID" value="OVA12870.1"/>
    <property type="molecule type" value="Genomic_DNA"/>
</dbReference>
<feature type="coiled-coil region" evidence="6">
    <location>
        <begin position="109"/>
        <end position="136"/>
    </location>
</feature>
<proteinExistence type="predicted"/>
<reference evidence="9 10" key="1">
    <citation type="journal article" date="2017" name="Mol. Plant">
        <title>The Genome of Medicinal Plant Macleaya cordata Provides New Insights into Benzylisoquinoline Alkaloids Metabolism.</title>
        <authorList>
            <person name="Liu X."/>
            <person name="Liu Y."/>
            <person name="Huang P."/>
            <person name="Ma Y."/>
            <person name="Qing Z."/>
            <person name="Tang Q."/>
            <person name="Cao H."/>
            <person name="Cheng P."/>
            <person name="Zheng Y."/>
            <person name="Yuan Z."/>
            <person name="Zhou Y."/>
            <person name="Liu J."/>
            <person name="Tang Z."/>
            <person name="Zhuo Y."/>
            <person name="Zhang Y."/>
            <person name="Yu L."/>
            <person name="Huang J."/>
            <person name="Yang P."/>
            <person name="Peng Q."/>
            <person name="Zhang J."/>
            <person name="Jiang W."/>
            <person name="Zhang Z."/>
            <person name="Lin K."/>
            <person name="Ro D.K."/>
            <person name="Chen X."/>
            <person name="Xiong X."/>
            <person name="Shang Y."/>
            <person name="Huang S."/>
            <person name="Zeng J."/>
        </authorList>
    </citation>
    <scope>NUCLEOTIDE SEQUENCE [LARGE SCALE GENOMIC DNA]</scope>
    <source>
        <strain evidence="10">cv. BLH2017</strain>
        <tissue evidence="9">Root</tissue>
    </source>
</reference>
<evidence type="ECO:0000256" key="2">
    <source>
        <dbReference type="ARBA" id="ARBA00023015"/>
    </source>
</evidence>
<dbReference type="InParanoid" id="A0A200QQZ7"/>
<evidence type="ECO:0000313" key="9">
    <source>
        <dbReference type="EMBL" id="OVA12870.1"/>
    </source>
</evidence>
<keyword evidence="10" id="KW-1185">Reference proteome</keyword>
<keyword evidence="2" id="KW-0805">Transcription regulation</keyword>
<evidence type="ECO:0000256" key="7">
    <source>
        <dbReference type="SAM" id="MobiDB-lite"/>
    </source>
</evidence>
<feature type="domain" description="MADS-box" evidence="8">
    <location>
        <begin position="1"/>
        <end position="51"/>
    </location>
</feature>
<dbReference type="GO" id="GO:0046983">
    <property type="term" value="F:protein dimerization activity"/>
    <property type="evidence" value="ECO:0007669"/>
    <property type="project" value="InterPro"/>
</dbReference>
<dbReference type="Proteomes" id="UP000195402">
    <property type="component" value="Unassembled WGS sequence"/>
</dbReference>
<keyword evidence="5" id="KW-0539">Nucleus</keyword>
<evidence type="ECO:0000256" key="1">
    <source>
        <dbReference type="ARBA" id="ARBA00004123"/>
    </source>
</evidence>
<protein>
    <submittedName>
        <fullName evidence="9">Transcription factor</fullName>
    </submittedName>
</protein>
<dbReference type="InterPro" id="IPR036879">
    <property type="entry name" value="TF_MADSbox_sf"/>
</dbReference>
<keyword evidence="4" id="KW-0804">Transcription</keyword>
<keyword evidence="3" id="KW-0238">DNA-binding</keyword>
<gene>
    <name evidence="9" type="ORF">BVC80_1805g82</name>
</gene>
<name>A0A200QQZ7_MACCD</name>
<dbReference type="GO" id="GO:0003677">
    <property type="term" value="F:DNA binding"/>
    <property type="evidence" value="ECO:0007669"/>
    <property type="project" value="UniProtKB-KW"/>
</dbReference>
<dbReference type="OMA" id="HITEMED"/>
<evidence type="ECO:0000256" key="6">
    <source>
        <dbReference type="SAM" id="Coils"/>
    </source>
</evidence>
<accession>A0A200QQZ7</accession>
<evidence type="ECO:0000256" key="4">
    <source>
        <dbReference type="ARBA" id="ARBA00023163"/>
    </source>
</evidence>
<dbReference type="PROSITE" id="PS50066">
    <property type="entry name" value="MADS_BOX_2"/>
    <property type="match status" value="1"/>
</dbReference>
<evidence type="ECO:0000256" key="5">
    <source>
        <dbReference type="ARBA" id="ARBA00023242"/>
    </source>
</evidence>
<dbReference type="OrthoDB" id="1898716at2759"/>
<feature type="compositionally biased region" description="Low complexity" evidence="7">
    <location>
        <begin position="183"/>
        <end position="194"/>
    </location>
</feature>
<sequence length="320" mass="36506">MVRPRIVFRSLESELMKIHHFSHQKTMVTERIRDLSVLTGADILYLAFSPSDGPPFICLGQNTEFSEIIRRFGEQPFYEREKRRMKNFGTLRTCLAKRGLEVNVQVLSNAWKRKRMDDLNEELRRQKAKLSEIDYKICLLANPKNINNVEKIEEMAQPLRESIDGLRKRKAHLDKLGEETQNEEANAQESQNEEAAADKVPLQVPQAPHNGTNSQGISENLNQLMLQGNVESSKLPTMNTQNVESGPELKLKDPIQHSNHDLGSYNNFGFRPDLSSDGLDFDFMHELENIGTYSFYSLLQSEEAGPSTGDISSSPYFRGF</sequence>
<keyword evidence="6" id="KW-0175">Coiled coil</keyword>
<evidence type="ECO:0000259" key="8">
    <source>
        <dbReference type="PROSITE" id="PS50066"/>
    </source>
</evidence>
<feature type="region of interest" description="Disordered" evidence="7">
    <location>
        <begin position="179"/>
        <end position="198"/>
    </location>
</feature>
<comment type="caution">
    <text evidence="9">The sequence shown here is derived from an EMBL/GenBank/DDBJ whole genome shotgun (WGS) entry which is preliminary data.</text>
</comment>
<evidence type="ECO:0000256" key="3">
    <source>
        <dbReference type="ARBA" id="ARBA00023125"/>
    </source>
</evidence>
<dbReference type="GO" id="GO:0005634">
    <property type="term" value="C:nucleus"/>
    <property type="evidence" value="ECO:0007669"/>
    <property type="project" value="UniProtKB-SubCell"/>
</dbReference>
<dbReference type="AlphaFoldDB" id="A0A200QQZ7"/>
<comment type="subcellular location">
    <subcellularLocation>
        <location evidence="1">Nucleus</location>
    </subcellularLocation>
</comment>
<organism evidence="9 10">
    <name type="scientific">Macleaya cordata</name>
    <name type="common">Five-seeded plume-poppy</name>
    <name type="synonym">Bocconia cordata</name>
    <dbReference type="NCBI Taxonomy" id="56857"/>
    <lineage>
        <taxon>Eukaryota</taxon>
        <taxon>Viridiplantae</taxon>
        <taxon>Streptophyta</taxon>
        <taxon>Embryophyta</taxon>
        <taxon>Tracheophyta</taxon>
        <taxon>Spermatophyta</taxon>
        <taxon>Magnoliopsida</taxon>
        <taxon>Ranunculales</taxon>
        <taxon>Papaveraceae</taxon>
        <taxon>Papaveroideae</taxon>
        <taxon>Macleaya</taxon>
    </lineage>
</organism>
<dbReference type="STRING" id="56857.A0A200QQZ7"/>
<dbReference type="InterPro" id="IPR002100">
    <property type="entry name" value="TF_MADSbox"/>
</dbReference>